<feature type="compositionally biased region" description="Basic residues" evidence="6">
    <location>
        <begin position="196"/>
        <end position="222"/>
    </location>
</feature>
<dbReference type="InterPro" id="IPR036425">
    <property type="entry name" value="MoaB/Mog-like_dom_sf"/>
</dbReference>
<dbReference type="PROSITE" id="PS01079">
    <property type="entry name" value="MOCF_BIOSYNTHESIS_2"/>
    <property type="match status" value="1"/>
</dbReference>
<dbReference type="RefSeq" id="XP_038751182.1">
    <property type="nucleotide sequence ID" value="XM_038883587.1"/>
</dbReference>
<keyword evidence="5" id="KW-0479">Metal-binding</keyword>
<dbReference type="Proteomes" id="UP000781932">
    <property type="component" value="Unassembled WGS sequence"/>
</dbReference>
<dbReference type="PROSITE" id="PS01078">
    <property type="entry name" value="MOCF_BIOSYNTHESIS_1"/>
    <property type="match status" value="1"/>
</dbReference>
<dbReference type="InterPro" id="IPR008284">
    <property type="entry name" value="MoCF_biosynth_CS"/>
</dbReference>
<dbReference type="FunFam" id="2.40.340.10:FF:000004">
    <property type="entry name" value="Molybdopterin molybdenumtransferase"/>
    <property type="match status" value="1"/>
</dbReference>
<dbReference type="SUPFAM" id="SSF63882">
    <property type="entry name" value="MoeA N-terminal region -like"/>
    <property type="match status" value="1"/>
</dbReference>
<dbReference type="Gene3D" id="2.170.190.11">
    <property type="entry name" value="Molybdopterin biosynthesis moea protein, domain 3"/>
    <property type="match status" value="1"/>
</dbReference>
<dbReference type="Gene3D" id="3.90.105.10">
    <property type="entry name" value="Molybdopterin biosynthesis moea protein, domain 2"/>
    <property type="match status" value="1"/>
</dbReference>
<dbReference type="GO" id="GO:0006777">
    <property type="term" value="P:Mo-molybdopterin cofactor biosynthetic process"/>
    <property type="evidence" value="ECO:0007669"/>
    <property type="project" value="UniProtKB-UniRule"/>
</dbReference>
<dbReference type="InterPro" id="IPR005110">
    <property type="entry name" value="MoeA_linker/N"/>
</dbReference>
<dbReference type="EMBL" id="JAATWM020000002">
    <property type="protein sequence ID" value="KAF9881721.1"/>
    <property type="molecule type" value="Genomic_DNA"/>
</dbReference>
<keyword evidence="5" id="KW-0808">Transferase</keyword>
<dbReference type="InterPro" id="IPR001453">
    <property type="entry name" value="MoaB/Mog_dom"/>
</dbReference>
<sequence>MDTPLKVAILIVSTTASKDPSTDKSELVLKDVIEQEGGGKWIVTDSKIVQDHVPQIQRQVMLWADVGLEDGVNLILTTGGTGFAESDSTPEAVSALIHKPAPGLVHGMLAASLAVTPFAMMSRPVAGVRNKTLIVTLPGSPKGAKENLQAILKTLPHACVQAAGADSRLLHQGGVKKLESEAGISSQGAPAVTTHNHGHGHSHDHKHGHGHGHGHGSLVRHTKPGDNPLSNDPSLGPSRRYRESPYPMLEVDDALRLINDFTPDAEIVTSDLGVNMINSVLAEDVTARESVPAFRASIVDGYAVVVPKDGNMKGVFPVTAVSHAAPGEAKTLKEGEIARITTGAPLPPGATSVIMVEDTILKSKTDDDKEEKEVEILADGVKPGENIREVGSDIQEGETILKKGEQISGVGGEIGLLAAVGVAQVKTYKRPVIGVLSTGDEIIEPDRPGGLRLGEVRDTNRITLMSAARQWGFEVVDLGIARDKPGSLEENLREGLRRSDLLITTGGVSMGELDLLKPTIERSLGGTIHFGRVAMKPGKPTTFATVPVKSNLGERVTKTIFSLPGNPASALVTFHLFVLPALHKLSGIVPAGLPKVPVTLAHDFTLDKARPEYHRAVVMVGKDGVLSASSTGGQRSSKVGSLRSANALLALPKGAEPLKKGSKVEALLMGDVRVEI</sequence>
<evidence type="ECO:0000256" key="1">
    <source>
        <dbReference type="ARBA" id="ARBA00005046"/>
    </source>
</evidence>
<proteinExistence type="inferred from homology"/>
<evidence type="ECO:0000256" key="6">
    <source>
        <dbReference type="SAM" id="MobiDB-lite"/>
    </source>
</evidence>
<dbReference type="GO" id="GO:0005829">
    <property type="term" value="C:cytosol"/>
    <property type="evidence" value="ECO:0007669"/>
    <property type="project" value="TreeGrafter"/>
</dbReference>
<dbReference type="PANTHER" id="PTHR10192:SF5">
    <property type="entry name" value="GEPHYRIN"/>
    <property type="match status" value="1"/>
</dbReference>
<dbReference type="SMART" id="SM00852">
    <property type="entry name" value="MoCF_biosynth"/>
    <property type="match status" value="2"/>
</dbReference>
<evidence type="ECO:0000313" key="8">
    <source>
        <dbReference type="EMBL" id="KAF9881721.1"/>
    </source>
</evidence>
<dbReference type="GO" id="GO:0061599">
    <property type="term" value="F:molybdopterin molybdotransferase activity"/>
    <property type="evidence" value="ECO:0007669"/>
    <property type="project" value="UniProtKB-UniRule"/>
</dbReference>
<comment type="caution">
    <text evidence="8">The sequence shown here is derived from an EMBL/GenBank/DDBJ whole genome shotgun (WGS) entry which is preliminary data.</text>
</comment>
<dbReference type="InterPro" id="IPR005111">
    <property type="entry name" value="MoeA_C_domain_IV"/>
</dbReference>
<keyword evidence="5" id="KW-0500">Molybdenum</keyword>
<dbReference type="FunFam" id="3.40.980.10:FF:000011">
    <property type="entry name" value="Molybdopterin molybdenumtransferase"/>
    <property type="match status" value="1"/>
</dbReference>
<organism evidence="8 9">
    <name type="scientific">Colletotrichum karsti</name>
    <dbReference type="NCBI Taxonomy" id="1095194"/>
    <lineage>
        <taxon>Eukaryota</taxon>
        <taxon>Fungi</taxon>
        <taxon>Dikarya</taxon>
        <taxon>Ascomycota</taxon>
        <taxon>Pezizomycotina</taxon>
        <taxon>Sordariomycetes</taxon>
        <taxon>Hypocreomycetidae</taxon>
        <taxon>Glomerellales</taxon>
        <taxon>Glomerellaceae</taxon>
        <taxon>Colletotrichum</taxon>
        <taxon>Colletotrichum boninense species complex</taxon>
    </lineage>
</organism>
<dbReference type="FunFam" id="2.170.190.11:FF:000002">
    <property type="entry name" value="Molybdopterin molybdenumtransferase"/>
    <property type="match status" value="1"/>
</dbReference>
<dbReference type="InterPro" id="IPR038987">
    <property type="entry name" value="MoeA-like"/>
</dbReference>
<comment type="similarity">
    <text evidence="2">In the N-terminal section; belongs to the MoaB/Mog family.</text>
</comment>
<evidence type="ECO:0000256" key="5">
    <source>
        <dbReference type="RuleBase" id="RU365090"/>
    </source>
</evidence>
<feature type="domain" description="MoaB/Mog" evidence="7">
    <location>
        <begin position="8"/>
        <end position="158"/>
    </location>
</feature>
<dbReference type="PANTHER" id="PTHR10192">
    <property type="entry name" value="MOLYBDOPTERIN BIOSYNTHESIS PROTEIN"/>
    <property type="match status" value="1"/>
</dbReference>
<dbReference type="CDD" id="cd00887">
    <property type="entry name" value="MoeA"/>
    <property type="match status" value="1"/>
</dbReference>
<comment type="cofactor">
    <cofactor evidence="5">
        <name>Mg(2+)</name>
        <dbReference type="ChEBI" id="CHEBI:18420"/>
    </cofactor>
</comment>
<evidence type="ECO:0000256" key="4">
    <source>
        <dbReference type="ARBA" id="ARBA00023150"/>
    </source>
</evidence>
<reference evidence="8" key="2">
    <citation type="submission" date="2020-11" db="EMBL/GenBank/DDBJ databases">
        <title>Whole genome sequencing of Colletotrichum sp.</title>
        <authorList>
            <person name="Li H."/>
        </authorList>
    </citation>
    <scope>NUCLEOTIDE SEQUENCE</scope>
    <source>
        <strain evidence="8">CkLH20</strain>
    </source>
</reference>
<evidence type="ECO:0000256" key="3">
    <source>
        <dbReference type="ARBA" id="ARBA00008339"/>
    </source>
</evidence>
<dbReference type="InterPro" id="IPR036135">
    <property type="entry name" value="MoeA_linker/N_sf"/>
</dbReference>
<dbReference type="CDD" id="cd00886">
    <property type="entry name" value="MogA_MoaB"/>
    <property type="match status" value="1"/>
</dbReference>
<dbReference type="SUPFAM" id="SSF63867">
    <property type="entry name" value="MoeA C-terminal domain-like"/>
    <property type="match status" value="1"/>
</dbReference>
<dbReference type="NCBIfam" id="TIGR00177">
    <property type="entry name" value="molyb_syn"/>
    <property type="match status" value="2"/>
</dbReference>
<dbReference type="NCBIfam" id="NF045515">
    <property type="entry name" value="Glp_gephyrin"/>
    <property type="match status" value="1"/>
</dbReference>
<comment type="catalytic activity">
    <reaction evidence="5">
        <text>adenylyl-molybdopterin + molybdate = Mo-molybdopterin + AMP + H(+)</text>
        <dbReference type="Rhea" id="RHEA:35047"/>
        <dbReference type="ChEBI" id="CHEBI:15378"/>
        <dbReference type="ChEBI" id="CHEBI:36264"/>
        <dbReference type="ChEBI" id="CHEBI:62727"/>
        <dbReference type="ChEBI" id="CHEBI:71302"/>
        <dbReference type="ChEBI" id="CHEBI:456215"/>
    </reaction>
</comment>
<dbReference type="GeneID" id="62156661"/>
<keyword evidence="5" id="KW-0460">Magnesium</keyword>
<protein>
    <submittedName>
        <fullName evidence="8">Molybdenum cofactor biosynthesis protein</fullName>
    </submittedName>
</protein>
<dbReference type="Pfam" id="PF00994">
    <property type="entry name" value="MoCF_biosynth"/>
    <property type="match status" value="2"/>
</dbReference>
<comment type="pathway">
    <text evidence="1 5">Cofactor biosynthesis; molybdopterin biosynthesis.</text>
</comment>
<comment type="function">
    <text evidence="5">Catalyzes two steps in the biosynthesis of the molybdenum cofactor. In the first step, molybdopterin is adenylated. Subsequently, molybdate is inserted into adenylated molybdopterin and AMP is released.</text>
</comment>
<feature type="region of interest" description="Disordered" evidence="6">
    <location>
        <begin position="178"/>
        <end position="243"/>
    </location>
</feature>
<dbReference type="AlphaFoldDB" id="A0A9P6IID2"/>
<dbReference type="SUPFAM" id="SSF53218">
    <property type="entry name" value="Molybdenum cofactor biosynthesis proteins"/>
    <property type="match status" value="2"/>
</dbReference>
<dbReference type="Pfam" id="PF03454">
    <property type="entry name" value="MoeA_C"/>
    <property type="match status" value="1"/>
</dbReference>
<keyword evidence="4 5" id="KW-0501">Molybdenum cofactor biosynthesis</keyword>
<dbReference type="GO" id="GO:0005524">
    <property type="term" value="F:ATP binding"/>
    <property type="evidence" value="ECO:0007669"/>
    <property type="project" value="UniProtKB-UniRule"/>
</dbReference>
<dbReference type="Gene3D" id="2.40.340.10">
    <property type="entry name" value="MoeA, C-terminal, domain IV"/>
    <property type="match status" value="1"/>
</dbReference>
<accession>A0A9P6IID2</accession>
<name>A0A9P6IID2_9PEZI</name>
<dbReference type="Pfam" id="PF03453">
    <property type="entry name" value="MoeA_N"/>
    <property type="match status" value="1"/>
</dbReference>
<reference evidence="8" key="1">
    <citation type="submission" date="2020-03" db="EMBL/GenBank/DDBJ databases">
        <authorList>
            <person name="He L."/>
        </authorList>
    </citation>
    <scope>NUCLEOTIDE SEQUENCE</scope>
    <source>
        <strain evidence="8">CkLH20</strain>
    </source>
</reference>
<dbReference type="InterPro" id="IPR036688">
    <property type="entry name" value="MoeA_C_domain_IV_sf"/>
</dbReference>
<comment type="similarity">
    <text evidence="3">In the C-terminal section; belongs to the MoeA family.</text>
</comment>
<dbReference type="Gene3D" id="3.40.980.10">
    <property type="entry name" value="MoaB/Mog-like domain"/>
    <property type="match status" value="2"/>
</dbReference>
<gene>
    <name evidence="8" type="ORF">CkaCkLH20_00867</name>
</gene>
<comment type="similarity">
    <text evidence="5">Belongs to the MoeA family.</text>
</comment>
<dbReference type="GO" id="GO:0061598">
    <property type="term" value="F:molybdopterin adenylyltransferase activity"/>
    <property type="evidence" value="ECO:0007669"/>
    <property type="project" value="UniProtKB-UniRule"/>
</dbReference>
<evidence type="ECO:0000313" key="9">
    <source>
        <dbReference type="Proteomes" id="UP000781932"/>
    </source>
</evidence>
<dbReference type="OrthoDB" id="4349954at2759"/>
<feature type="domain" description="MoaB/Mog" evidence="7">
    <location>
        <begin position="434"/>
        <end position="584"/>
    </location>
</feature>
<dbReference type="GO" id="GO:0046872">
    <property type="term" value="F:metal ion binding"/>
    <property type="evidence" value="ECO:0007669"/>
    <property type="project" value="UniProtKB-UniRule"/>
</dbReference>
<evidence type="ECO:0000256" key="2">
    <source>
        <dbReference type="ARBA" id="ARBA00007589"/>
    </source>
</evidence>
<evidence type="ECO:0000259" key="7">
    <source>
        <dbReference type="SMART" id="SM00852"/>
    </source>
</evidence>
<keyword evidence="9" id="KW-1185">Reference proteome</keyword>
<comment type="catalytic activity">
    <reaction evidence="5">
        <text>molybdopterin + ATP + H(+) = adenylyl-molybdopterin + diphosphate</text>
        <dbReference type="Rhea" id="RHEA:31331"/>
        <dbReference type="ChEBI" id="CHEBI:15378"/>
        <dbReference type="ChEBI" id="CHEBI:30616"/>
        <dbReference type="ChEBI" id="CHEBI:33019"/>
        <dbReference type="ChEBI" id="CHEBI:58698"/>
        <dbReference type="ChEBI" id="CHEBI:62727"/>
    </reaction>
</comment>